<dbReference type="InterPro" id="IPR055290">
    <property type="entry name" value="At3g26010-like"/>
</dbReference>
<reference evidence="2" key="1">
    <citation type="journal article" date="2024" name="IScience">
        <title>Strigolactones Initiate the Formation of Haustorium-like Structures in Castilleja.</title>
        <authorList>
            <person name="Buerger M."/>
            <person name="Peterson D."/>
            <person name="Chory J."/>
        </authorList>
    </citation>
    <scope>NUCLEOTIDE SEQUENCE [LARGE SCALE GENOMIC DNA]</scope>
</reference>
<comment type="caution">
    <text evidence="1">The sequence shown here is derived from an EMBL/GenBank/DDBJ whole genome shotgun (WGS) entry which is preliminary data.</text>
</comment>
<dbReference type="AlphaFoldDB" id="A0ABD3BNM4"/>
<dbReference type="PANTHER" id="PTHR35546">
    <property type="entry name" value="F-BOX PROTEIN INTERACTION DOMAIN PROTEIN-RELATED"/>
    <property type="match status" value="1"/>
</dbReference>
<dbReference type="SUPFAM" id="SSF81383">
    <property type="entry name" value="F-box domain"/>
    <property type="match status" value="1"/>
</dbReference>
<evidence type="ECO:0000313" key="1">
    <source>
        <dbReference type="EMBL" id="KAL3619101.1"/>
    </source>
</evidence>
<protein>
    <recommendedName>
        <fullName evidence="3">F-box domain-containing protein</fullName>
    </recommendedName>
</protein>
<name>A0ABD3BNM4_9LAMI</name>
<dbReference type="EMBL" id="JAVIJP010000069">
    <property type="protein sequence ID" value="KAL3619101.1"/>
    <property type="molecule type" value="Genomic_DNA"/>
</dbReference>
<organism evidence="1 2">
    <name type="scientific">Castilleja foliolosa</name>
    <dbReference type="NCBI Taxonomy" id="1961234"/>
    <lineage>
        <taxon>Eukaryota</taxon>
        <taxon>Viridiplantae</taxon>
        <taxon>Streptophyta</taxon>
        <taxon>Embryophyta</taxon>
        <taxon>Tracheophyta</taxon>
        <taxon>Spermatophyta</taxon>
        <taxon>Magnoliopsida</taxon>
        <taxon>eudicotyledons</taxon>
        <taxon>Gunneridae</taxon>
        <taxon>Pentapetalae</taxon>
        <taxon>asterids</taxon>
        <taxon>lamiids</taxon>
        <taxon>Lamiales</taxon>
        <taxon>Orobanchaceae</taxon>
        <taxon>Pedicularideae</taxon>
        <taxon>Castillejinae</taxon>
        <taxon>Castilleja</taxon>
    </lineage>
</organism>
<accession>A0ABD3BNM4</accession>
<dbReference type="Proteomes" id="UP001632038">
    <property type="component" value="Unassembled WGS sequence"/>
</dbReference>
<sequence>MLIFMASSTDLLPSDVMFEILTRTPSLETLDTCNKVSKGLKHLIHEPTFMHTYCQRTKNVSGFFTQCMKFGENVSRFVSLDYHNDKGHASMVKLPRSDMDILASCRQGILCCQRREDIREYIYSVCKPTTGQIQDLPSPGPIWETVSMSIIVLSSSPLRYKIIRLWTPSVDEDVCNNSYYFKIFDSETWEWRDAGVIKFPIHETIIARSSQPVTTADNPYTG</sequence>
<evidence type="ECO:0008006" key="3">
    <source>
        <dbReference type="Google" id="ProtNLM"/>
    </source>
</evidence>
<keyword evidence="2" id="KW-1185">Reference proteome</keyword>
<proteinExistence type="predicted"/>
<evidence type="ECO:0000313" key="2">
    <source>
        <dbReference type="Proteomes" id="UP001632038"/>
    </source>
</evidence>
<gene>
    <name evidence="1" type="ORF">CASFOL_036671</name>
</gene>
<dbReference type="InterPro" id="IPR036047">
    <property type="entry name" value="F-box-like_dom_sf"/>
</dbReference>
<dbReference type="PANTHER" id="PTHR35546:SF16">
    <property type="entry name" value="F-BOX ASSOCIATED UBIQUITINATION EFFECTOR FAMILY PROTEIN-RELATED"/>
    <property type="match status" value="1"/>
</dbReference>